<evidence type="ECO:0000256" key="6">
    <source>
        <dbReference type="ARBA" id="ARBA00016919"/>
    </source>
</evidence>
<reference evidence="14 16" key="2">
    <citation type="submission" date="2018-01" db="EMBL/GenBank/DDBJ databases">
        <title>Draft genome sequence of the feruloyl esterase-producing strain Lactobacillus fermentum CRL 1446, isolated from artisanal goat milk cheese.</title>
        <authorList>
            <person name="Abeijon Mukdsi M.C."/>
            <person name="Saavedra L."/>
            <person name="Gauffin Cano M.P."/>
            <person name="Hebert E.M."/>
            <person name="Medina R.B."/>
        </authorList>
    </citation>
    <scope>NUCLEOTIDE SEQUENCE [LARGE SCALE GENOMIC DNA]</scope>
    <source>
        <strain evidence="14 16">CRL 1446</strain>
    </source>
</reference>
<comment type="catalytic activity">
    <reaction evidence="1">
        <text>(7,8-dihydropterin-6-yl)methyl diphosphate + 4-aminobenzoate = 7,8-dihydropteroate + diphosphate</text>
        <dbReference type="Rhea" id="RHEA:19949"/>
        <dbReference type="ChEBI" id="CHEBI:17836"/>
        <dbReference type="ChEBI" id="CHEBI:17839"/>
        <dbReference type="ChEBI" id="CHEBI:33019"/>
        <dbReference type="ChEBI" id="CHEBI:72950"/>
        <dbReference type="EC" id="2.5.1.15"/>
    </reaction>
</comment>
<dbReference type="NCBIfam" id="TIGR01496">
    <property type="entry name" value="DHPS"/>
    <property type="match status" value="1"/>
</dbReference>
<dbReference type="RefSeq" id="WP_014562558.1">
    <property type="nucleotide sequence ID" value="NZ_CAKMAZ010000002.1"/>
</dbReference>
<dbReference type="GO" id="GO:0004156">
    <property type="term" value="F:dihydropteroate synthase activity"/>
    <property type="evidence" value="ECO:0007669"/>
    <property type="project" value="UniProtKB-EC"/>
</dbReference>
<dbReference type="GO" id="GO:0046656">
    <property type="term" value="P:folic acid biosynthetic process"/>
    <property type="evidence" value="ECO:0007669"/>
    <property type="project" value="UniProtKB-KW"/>
</dbReference>
<dbReference type="SUPFAM" id="SSF51717">
    <property type="entry name" value="Dihydropteroate synthetase-like"/>
    <property type="match status" value="1"/>
</dbReference>
<dbReference type="Proteomes" id="UP000236514">
    <property type="component" value="Unassembled WGS sequence"/>
</dbReference>
<dbReference type="OrthoDB" id="9811744at2"/>
<evidence type="ECO:0000256" key="1">
    <source>
        <dbReference type="ARBA" id="ARBA00000012"/>
    </source>
</evidence>
<dbReference type="EMBL" id="POTQ01000003">
    <property type="protein sequence ID" value="PNV58444.1"/>
    <property type="molecule type" value="Genomic_DNA"/>
</dbReference>
<dbReference type="GeneID" id="83714213"/>
<evidence type="ECO:0000256" key="4">
    <source>
        <dbReference type="ARBA" id="ARBA00009503"/>
    </source>
</evidence>
<organism evidence="13 15">
    <name type="scientific">Limosilactobacillus fermentum</name>
    <name type="common">Lactobacillus fermentum</name>
    <dbReference type="NCBI Taxonomy" id="1613"/>
    <lineage>
        <taxon>Bacteria</taxon>
        <taxon>Bacillati</taxon>
        <taxon>Bacillota</taxon>
        <taxon>Bacilli</taxon>
        <taxon>Lactobacillales</taxon>
        <taxon>Lactobacillaceae</taxon>
        <taxon>Limosilactobacillus</taxon>
    </lineage>
</organism>
<dbReference type="PROSITE" id="PS50972">
    <property type="entry name" value="PTERIN_BINDING"/>
    <property type="match status" value="1"/>
</dbReference>
<sequence>MKISIKMPTTTDAFNQAVLAQLATVEEQRFLFWQVDQAQQGAVIELIERLDVPFASQADGIALMVKQAALPVLVKWAKQAWPADDELQSSLEALTKETAILWRAGRFTFNVTAHPLVYGILNVTPDSFYDGGRYQATDDVKAHIDQMVKDGADIIEVGGQTTKPGGFVEVSPDEEIKRITPAIEYLKANYPAVAIAVDTYKYPVMQAAVELGVDIINDVNAFLDDDQKLTLLKDSQVGLVTMHSSREHEYENLTVAMKHFFEENLAMLEKAGIDRERVLLDQGIGYSKVADGEQDYAMMRNLDQFNYLKRPMIVAISRKGFGKQLFGLAKDDRLDVTLIAESYMYLHGGRVLRVHDVKETKQLVKMLDTITSGYWQL</sequence>
<gene>
    <name evidence="14" type="primary">folP</name>
    <name evidence="13" type="ORF">BUW47_08410</name>
    <name evidence="14" type="ORF">C1Y38_02245</name>
</gene>
<dbReference type="InterPro" id="IPR006390">
    <property type="entry name" value="DHP_synth_dom"/>
</dbReference>
<evidence type="ECO:0000256" key="5">
    <source>
        <dbReference type="ARBA" id="ARBA00012458"/>
    </source>
</evidence>
<evidence type="ECO:0000256" key="10">
    <source>
        <dbReference type="ARBA" id="ARBA00022909"/>
    </source>
</evidence>
<evidence type="ECO:0000256" key="7">
    <source>
        <dbReference type="ARBA" id="ARBA00022679"/>
    </source>
</evidence>
<dbReference type="InterPro" id="IPR011005">
    <property type="entry name" value="Dihydropteroate_synth-like_sf"/>
</dbReference>
<dbReference type="PROSITE" id="PS00792">
    <property type="entry name" value="DHPS_1"/>
    <property type="match status" value="1"/>
</dbReference>
<comment type="cofactor">
    <cofactor evidence="2">
        <name>Mg(2+)</name>
        <dbReference type="ChEBI" id="CHEBI:18420"/>
    </cofactor>
</comment>
<dbReference type="Pfam" id="PF00809">
    <property type="entry name" value="Pterin_bind"/>
    <property type="match status" value="1"/>
</dbReference>
<dbReference type="PANTHER" id="PTHR20941">
    <property type="entry name" value="FOLATE SYNTHESIS PROTEINS"/>
    <property type="match status" value="1"/>
</dbReference>
<evidence type="ECO:0000313" key="15">
    <source>
        <dbReference type="Proteomes" id="UP000185427"/>
    </source>
</evidence>
<evidence type="ECO:0000256" key="3">
    <source>
        <dbReference type="ARBA" id="ARBA00004763"/>
    </source>
</evidence>
<accession>A0A1L7GWM5</accession>
<evidence type="ECO:0000256" key="9">
    <source>
        <dbReference type="ARBA" id="ARBA00022842"/>
    </source>
</evidence>
<dbReference type="AlphaFoldDB" id="A0A1L7GWM5"/>
<keyword evidence="7" id="KW-0808">Transferase</keyword>
<evidence type="ECO:0000259" key="12">
    <source>
        <dbReference type="PROSITE" id="PS50972"/>
    </source>
</evidence>
<dbReference type="GO" id="GO:0005829">
    <property type="term" value="C:cytosol"/>
    <property type="evidence" value="ECO:0007669"/>
    <property type="project" value="TreeGrafter"/>
</dbReference>
<evidence type="ECO:0000313" key="14">
    <source>
        <dbReference type="EMBL" id="PNV58444.1"/>
    </source>
</evidence>
<evidence type="ECO:0000256" key="11">
    <source>
        <dbReference type="ARBA" id="ARBA00030193"/>
    </source>
</evidence>
<evidence type="ECO:0000313" key="16">
    <source>
        <dbReference type="Proteomes" id="UP000236514"/>
    </source>
</evidence>
<proteinExistence type="inferred from homology"/>
<dbReference type="GO" id="GO:0046654">
    <property type="term" value="P:tetrahydrofolate biosynthetic process"/>
    <property type="evidence" value="ECO:0007669"/>
    <property type="project" value="UniProtKB-UniPathway"/>
</dbReference>
<protein>
    <recommendedName>
        <fullName evidence="6">Dihydropteroate synthase</fullName>
        <ecNumber evidence="5">2.5.1.15</ecNumber>
    </recommendedName>
    <alternativeName>
        <fullName evidence="11">Dihydropteroate pyrophosphorylase</fullName>
    </alternativeName>
</protein>
<dbReference type="Proteomes" id="UP000185427">
    <property type="component" value="Chromosome"/>
</dbReference>
<dbReference type="UniPathway" id="UPA00077">
    <property type="reaction ID" value="UER00156"/>
</dbReference>
<comment type="pathway">
    <text evidence="3">Cofactor biosynthesis; tetrahydrofolate biosynthesis; 7,8-dihydrofolate from 2-amino-4-hydroxy-6-hydroxymethyl-7,8-dihydropteridine diphosphate and 4-aminobenzoate: step 1/2.</text>
</comment>
<keyword evidence="10" id="KW-0289">Folate biosynthesis</keyword>
<comment type="similarity">
    <text evidence="4">Belongs to the DHPS family.</text>
</comment>
<reference evidence="13 15" key="1">
    <citation type="submission" date="2016-12" db="EMBL/GenBank/DDBJ databases">
        <title>Complete Genome Sequence of Lactobacillus fermentum Strain SNUV175, a Probiotic for Treatment of Bacterial Vaginosis.</title>
        <authorList>
            <person name="Lee S."/>
            <person name="You H.J."/>
            <person name="Kwon B."/>
            <person name="Ko G."/>
        </authorList>
    </citation>
    <scope>NUCLEOTIDE SEQUENCE [LARGE SCALE GENOMIC DNA]</scope>
    <source>
        <strain evidence="13 15">SNUV175</strain>
    </source>
</reference>
<feature type="domain" description="Pterin-binding" evidence="12">
    <location>
        <begin position="115"/>
        <end position="365"/>
    </location>
</feature>
<dbReference type="EMBL" id="CP019030">
    <property type="protein sequence ID" value="APU46424.1"/>
    <property type="molecule type" value="Genomic_DNA"/>
</dbReference>
<dbReference type="EC" id="2.5.1.15" evidence="5"/>
<dbReference type="Gene3D" id="3.20.20.20">
    <property type="entry name" value="Dihydropteroate synthase-like"/>
    <property type="match status" value="1"/>
</dbReference>
<name>A0A1L7GWM5_LIMFE</name>
<evidence type="ECO:0000313" key="13">
    <source>
        <dbReference type="EMBL" id="APU46424.1"/>
    </source>
</evidence>
<evidence type="ECO:0000256" key="2">
    <source>
        <dbReference type="ARBA" id="ARBA00001946"/>
    </source>
</evidence>
<keyword evidence="8" id="KW-0479">Metal-binding</keyword>
<keyword evidence="9" id="KW-0460">Magnesium</keyword>
<dbReference type="InterPro" id="IPR000489">
    <property type="entry name" value="Pterin-binding_dom"/>
</dbReference>
<dbReference type="PANTHER" id="PTHR20941:SF1">
    <property type="entry name" value="FOLIC ACID SYNTHESIS PROTEIN FOL1"/>
    <property type="match status" value="1"/>
</dbReference>
<dbReference type="GO" id="GO:0046872">
    <property type="term" value="F:metal ion binding"/>
    <property type="evidence" value="ECO:0007669"/>
    <property type="project" value="UniProtKB-KW"/>
</dbReference>
<evidence type="ECO:0000256" key="8">
    <source>
        <dbReference type="ARBA" id="ARBA00022723"/>
    </source>
</evidence>
<dbReference type="InterPro" id="IPR045031">
    <property type="entry name" value="DHP_synth-like"/>
</dbReference>